<protein>
    <submittedName>
        <fullName evidence="1">Uncharacterized protein</fullName>
    </submittedName>
</protein>
<dbReference type="Proteomes" id="UP001162060">
    <property type="component" value="Unassembled WGS sequence"/>
</dbReference>
<evidence type="ECO:0000313" key="2">
    <source>
        <dbReference type="Proteomes" id="UP001162060"/>
    </source>
</evidence>
<comment type="caution">
    <text evidence="1">The sequence shown here is derived from an EMBL/GenBank/DDBJ whole genome shotgun (WGS) entry which is preliminary data.</text>
</comment>
<evidence type="ECO:0000313" key="1">
    <source>
        <dbReference type="EMBL" id="CAK7937310.1"/>
    </source>
</evidence>
<accession>A0AAV1URZ5</accession>
<sequence length="54" mass="5942">MKTFMNLSEGQQVTLEKITALIGHEQAALIVTQGPDALCARLEAFSNFEYSLIV</sequence>
<gene>
    <name evidence="1" type="ORF">PM001_LOCUS22460</name>
</gene>
<dbReference type="EMBL" id="CAKLBY020000227">
    <property type="protein sequence ID" value="CAK7937310.1"/>
    <property type="molecule type" value="Genomic_DNA"/>
</dbReference>
<dbReference type="AlphaFoldDB" id="A0AAV1URZ5"/>
<name>A0AAV1URZ5_9STRA</name>
<reference evidence="1" key="1">
    <citation type="submission" date="2024-01" db="EMBL/GenBank/DDBJ databases">
        <authorList>
            <person name="Webb A."/>
        </authorList>
    </citation>
    <scope>NUCLEOTIDE SEQUENCE</scope>
    <source>
        <strain evidence="1">Pm1</strain>
    </source>
</reference>
<organism evidence="1 2">
    <name type="scientific">Peronospora matthiolae</name>
    <dbReference type="NCBI Taxonomy" id="2874970"/>
    <lineage>
        <taxon>Eukaryota</taxon>
        <taxon>Sar</taxon>
        <taxon>Stramenopiles</taxon>
        <taxon>Oomycota</taxon>
        <taxon>Peronosporomycetes</taxon>
        <taxon>Peronosporales</taxon>
        <taxon>Peronosporaceae</taxon>
        <taxon>Peronospora</taxon>
    </lineage>
</organism>
<proteinExistence type="predicted"/>